<evidence type="ECO:0000259" key="1">
    <source>
        <dbReference type="PROSITE" id="PS51186"/>
    </source>
</evidence>
<dbReference type="RefSeq" id="WP_004420256.1">
    <property type="nucleotide sequence ID" value="NZ_AJMR01000047.1"/>
</dbReference>
<dbReference type="Proteomes" id="UP000218554">
    <property type="component" value="Chromosome"/>
</dbReference>
<dbReference type="SUPFAM" id="SSF55729">
    <property type="entry name" value="Acyl-CoA N-acyltransferases (Nat)"/>
    <property type="match status" value="1"/>
</dbReference>
<gene>
    <name evidence="2" type="ORF">KF707C_7920</name>
</gene>
<dbReference type="InterPro" id="IPR051531">
    <property type="entry name" value="N-acetyltransferase"/>
</dbReference>
<evidence type="ECO:0000313" key="2">
    <source>
        <dbReference type="EMBL" id="BAU72480.1"/>
    </source>
</evidence>
<dbReference type="Gene3D" id="3.40.630.30">
    <property type="match status" value="1"/>
</dbReference>
<dbReference type="AlphaFoldDB" id="A0AAD1BWR7"/>
<keyword evidence="3" id="KW-1185">Reference proteome</keyword>
<reference evidence="3" key="1">
    <citation type="submission" date="2015-05" db="EMBL/GenBank/DDBJ databases">
        <title>Draft genome sequencing of a biphenyl-degrading bacterium, Pseudomonas balearica KF707 (=NBRC110670).</title>
        <authorList>
            <person name="Kimura N."/>
            <person name="Hirose J."/>
            <person name="Watanabe T."/>
            <person name="Suenaga H."/>
            <person name="Fujihara H."/>
            <person name="Noguchi M."/>
            <person name="Hashimoto M."/>
            <person name="Shimodaira J."/>
            <person name="Tsuchikane K."/>
            <person name="Hosoyama A."/>
            <person name="Yamazoe A."/>
            <person name="Fujita N."/>
            <person name="Furukawa K."/>
        </authorList>
    </citation>
    <scope>NUCLEOTIDE SEQUENCE [LARGE SCALE GENOMIC DNA]</scope>
    <source>
        <strain evidence="3">DSM 10086 / NBRC 110670 / KF707</strain>
    </source>
</reference>
<dbReference type="PANTHER" id="PTHR43792">
    <property type="entry name" value="GNAT FAMILY, PUTATIVE (AFU_ORTHOLOGUE AFUA_3G00765)-RELATED-RELATED"/>
    <property type="match status" value="1"/>
</dbReference>
<dbReference type="InterPro" id="IPR000182">
    <property type="entry name" value="GNAT_dom"/>
</dbReference>
<dbReference type="KEGG" id="pfuw:KF707C_7920"/>
<feature type="domain" description="N-acetyltransferase" evidence="1">
    <location>
        <begin position="11"/>
        <end position="176"/>
    </location>
</feature>
<accession>A0AAD1BWR7</accession>
<evidence type="ECO:0000313" key="3">
    <source>
        <dbReference type="Proteomes" id="UP000218554"/>
    </source>
</evidence>
<reference evidence="2 3" key="2">
    <citation type="journal article" date="2017" name="Int. J. Syst. Evol. Microbiol.">
        <title>Pseudomonas furukawaii sp. nov., a polychlorinated biphenyl-degrading bacterium isolated from biphenyl-contaminated soil in Japan.</title>
        <authorList>
            <person name="Kimura N."/>
            <person name="Watanabe T."/>
            <person name="Suenaga H."/>
            <person name="Fujihara H."/>
            <person name="Futagami T."/>
            <person name="Goto M."/>
            <person name="Hanada S."/>
            <person name="Hirose J."/>
        </authorList>
    </citation>
    <scope>NUCLEOTIDE SEQUENCE [LARGE SCALE GENOMIC DNA]</scope>
    <source>
        <strain evidence="3">DSM 10086 / NBRC 110670 / KF707</strain>
    </source>
</reference>
<dbReference type="Pfam" id="PF13302">
    <property type="entry name" value="Acetyltransf_3"/>
    <property type="match status" value="1"/>
</dbReference>
<dbReference type="PANTHER" id="PTHR43792:SF1">
    <property type="entry name" value="N-ACETYLTRANSFERASE DOMAIN-CONTAINING PROTEIN"/>
    <property type="match status" value="1"/>
</dbReference>
<protein>
    <submittedName>
        <fullName evidence="2">Acetyltransferase</fullName>
    </submittedName>
</protein>
<organism evidence="2 3">
    <name type="scientific">Metapseudomonas furukawaii</name>
    <name type="common">Pseudomonas furukawaii</name>
    <dbReference type="NCBI Taxonomy" id="1149133"/>
    <lineage>
        <taxon>Bacteria</taxon>
        <taxon>Pseudomonadati</taxon>
        <taxon>Pseudomonadota</taxon>
        <taxon>Gammaproteobacteria</taxon>
        <taxon>Pseudomonadales</taxon>
        <taxon>Pseudomonadaceae</taxon>
        <taxon>Metapseudomonas</taxon>
    </lineage>
</organism>
<name>A0AAD1BWR7_METFU</name>
<sequence length="186" mass="20971">MPCLDLETPRLRLRTWRDDDLAAFAALNADPEVMRHFPGCLGRDESDALAARIRQHIEDHGFGQWVVEDRADGAFVGVLCLQNVNFDAPFTPAVEIGWRFLPRYWGQGLACEAARAALAFAFERLPLAEVVAFTVPANLPSQALMERLGMQRDGDGDFEHPRLPEGHALRPHRLYRLGRAQWEALQ</sequence>
<proteinExistence type="predicted"/>
<dbReference type="InterPro" id="IPR016181">
    <property type="entry name" value="Acyl_CoA_acyltransferase"/>
</dbReference>
<dbReference type="EMBL" id="AP014862">
    <property type="protein sequence ID" value="BAU72480.1"/>
    <property type="molecule type" value="Genomic_DNA"/>
</dbReference>
<dbReference type="PROSITE" id="PS51186">
    <property type="entry name" value="GNAT"/>
    <property type="match status" value="1"/>
</dbReference>
<dbReference type="GO" id="GO:0016747">
    <property type="term" value="F:acyltransferase activity, transferring groups other than amino-acyl groups"/>
    <property type="evidence" value="ECO:0007669"/>
    <property type="project" value="InterPro"/>
</dbReference>